<evidence type="ECO:0000313" key="1">
    <source>
        <dbReference type="EMBL" id="MDF3300720.1"/>
    </source>
</evidence>
<sequence length="97" mass="9987">MLGSEYHSCTIQGAEEKLAVRPPMIWGTTVREGAVEVVADGVGEGAADADGEAVEELGAAAFGAVDAFLAGPATTVVRRLPFSAPCILARNWAWVGT</sequence>
<reference evidence="1 2" key="1">
    <citation type="submission" date="2023-03" db="EMBL/GenBank/DDBJ databases">
        <title>Draft genome sequence of Streptomyces sp. K1PA1 isolated from peat swamp forest in Thailand.</title>
        <authorList>
            <person name="Klaysubun C."/>
            <person name="Duangmal K."/>
        </authorList>
    </citation>
    <scope>NUCLEOTIDE SEQUENCE [LARGE SCALE GENOMIC DNA]</scope>
    <source>
        <strain evidence="1 2">K1PA1</strain>
    </source>
</reference>
<gene>
    <name evidence="1" type="ORF">P3H78_19240</name>
</gene>
<keyword evidence="2" id="KW-1185">Reference proteome</keyword>
<accession>A0ABT6A7U4</accession>
<organism evidence="1 2">
    <name type="scientific">Streptomyces tropicalis</name>
    <dbReference type="NCBI Taxonomy" id="3034234"/>
    <lineage>
        <taxon>Bacteria</taxon>
        <taxon>Bacillati</taxon>
        <taxon>Actinomycetota</taxon>
        <taxon>Actinomycetes</taxon>
        <taxon>Kitasatosporales</taxon>
        <taxon>Streptomycetaceae</taxon>
        <taxon>Streptomyces</taxon>
    </lineage>
</organism>
<dbReference type="Proteomes" id="UP001221150">
    <property type="component" value="Unassembled WGS sequence"/>
</dbReference>
<evidence type="ECO:0000313" key="2">
    <source>
        <dbReference type="Proteomes" id="UP001221150"/>
    </source>
</evidence>
<proteinExistence type="predicted"/>
<protein>
    <submittedName>
        <fullName evidence="1">Uncharacterized protein</fullName>
    </submittedName>
</protein>
<dbReference type="RefSeq" id="WP_276110274.1">
    <property type="nucleotide sequence ID" value="NZ_JARJBB010000009.1"/>
</dbReference>
<name>A0ABT6A7U4_9ACTN</name>
<comment type="caution">
    <text evidence="1">The sequence shown here is derived from an EMBL/GenBank/DDBJ whole genome shotgun (WGS) entry which is preliminary data.</text>
</comment>
<dbReference type="EMBL" id="JARJBB010000009">
    <property type="protein sequence ID" value="MDF3300720.1"/>
    <property type="molecule type" value="Genomic_DNA"/>
</dbReference>